<protein>
    <recommendedName>
        <fullName evidence="3">Scaffoldin</fullName>
    </recommendedName>
</protein>
<comment type="caution">
    <text evidence="1">The sequence shown here is derived from an EMBL/GenBank/DDBJ whole genome shotgun (WGS) entry which is preliminary data.</text>
</comment>
<proteinExistence type="predicted"/>
<dbReference type="STRING" id="1754192.A0A1Y1XJ67"/>
<evidence type="ECO:0000313" key="2">
    <source>
        <dbReference type="Proteomes" id="UP000193944"/>
    </source>
</evidence>
<evidence type="ECO:0000313" key="1">
    <source>
        <dbReference type="EMBL" id="ORX85797.1"/>
    </source>
</evidence>
<gene>
    <name evidence="1" type="ORF">BCR32DRAFT_303912</name>
</gene>
<reference evidence="1 2" key="1">
    <citation type="submission" date="2016-08" db="EMBL/GenBank/DDBJ databases">
        <title>A Parts List for Fungal Cellulosomes Revealed by Comparative Genomics.</title>
        <authorList>
            <consortium name="DOE Joint Genome Institute"/>
            <person name="Haitjema C.H."/>
            <person name="Gilmore S.P."/>
            <person name="Henske J.K."/>
            <person name="Solomon K.V."/>
            <person name="De Groot R."/>
            <person name="Kuo A."/>
            <person name="Mondo S.J."/>
            <person name="Salamov A.A."/>
            <person name="Labutti K."/>
            <person name="Zhao Z."/>
            <person name="Chiniquy J."/>
            <person name="Barry K."/>
            <person name="Brewer H.M."/>
            <person name="Purvine S.O."/>
            <person name="Wright A.T."/>
            <person name="Boxma B."/>
            <person name="Van Alen T."/>
            <person name="Hackstein J.H."/>
            <person name="Baker S.E."/>
            <person name="Grigoriev I.V."/>
            <person name="O'Malley M.A."/>
        </authorList>
    </citation>
    <scope>NUCLEOTIDE SEQUENCE [LARGE SCALE GENOMIC DNA]</scope>
    <source>
        <strain evidence="1 2">S4</strain>
    </source>
</reference>
<reference evidence="1 2" key="2">
    <citation type="submission" date="2016-08" db="EMBL/GenBank/DDBJ databases">
        <title>Pervasive Adenine N6-methylation of Active Genes in Fungi.</title>
        <authorList>
            <consortium name="DOE Joint Genome Institute"/>
            <person name="Mondo S.J."/>
            <person name="Dannebaum R.O."/>
            <person name="Kuo R.C."/>
            <person name="Labutti K."/>
            <person name="Haridas S."/>
            <person name="Kuo A."/>
            <person name="Salamov A."/>
            <person name="Ahrendt S.R."/>
            <person name="Lipzen A."/>
            <person name="Sullivan W."/>
            <person name="Andreopoulos W.B."/>
            <person name="Clum A."/>
            <person name="Lindquist E."/>
            <person name="Daum C."/>
            <person name="Ramamoorthy G.K."/>
            <person name="Gryganskyi A."/>
            <person name="Culley D."/>
            <person name="Magnuson J.K."/>
            <person name="James T.Y."/>
            <person name="O'Malley M.A."/>
            <person name="Stajich J.E."/>
            <person name="Spatafora J.W."/>
            <person name="Visel A."/>
            <person name="Grigoriev I.V."/>
        </authorList>
    </citation>
    <scope>NUCLEOTIDE SEQUENCE [LARGE SCALE GENOMIC DNA]</scope>
    <source>
        <strain evidence="1 2">S4</strain>
    </source>
</reference>
<dbReference type="EMBL" id="MCFG01000030">
    <property type="protein sequence ID" value="ORX85797.1"/>
    <property type="molecule type" value="Genomic_DNA"/>
</dbReference>
<name>A0A1Y1XJ67_9FUNG</name>
<keyword evidence="2" id="KW-1185">Reference proteome</keyword>
<evidence type="ECO:0008006" key="3">
    <source>
        <dbReference type="Google" id="ProtNLM"/>
    </source>
</evidence>
<organism evidence="1 2">
    <name type="scientific">Anaeromyces robustus</name>
    <dbReference type="NCBI Taxonomy" id="1754192"/>
    <lineage>
        <taxon>Eukaryota</taxon>
        <taxon>Fungi</taxon>
        <taxon>Fungi incertae sedis</taxon>
        <taxon>Chytridiomycota</taxon>
        <taxon>Chytridiomycota incertae sedis</taxon>
        <taxon>Neocallimastigomycetes</taxon>
        <taxon>Neocallimastigales</taxon>
        <taxon>Neocallimastigaceae</taxon>
        <taxon>Anaeromyces</taxon>
    </lineage>
</organism>
<sequence length="1706" mass="190312">MLNVLKYCISDCGSTPCTPTTYCISDSIIYLVTKDGIGGSAKFGKSGTPSGNYFFSNDHYLMTTSTSGSGTLGSIYVCDNSGCSAVTDTTNITYFNSKSSDLTCAYNSGDVCGAGITNKSYYDTTSKKIINCSTNKCNLSSVTGYYIDYGSSNTINYLITCSNSSCITEKHTGTAVEFYINSGLDKSTQPIIYYNGAAFSSIIGNPIGVYLDSSTLSGARYSNIIICSSTTKCLSTANDSAIFLNSANILDSAKSPAPLIKCISSGCTEVLFTTAITGDNSNNAYYIDGITKNLIQCVITPSPLSVSCDIYNKNTSNKYYLDYSTSSSSTSCVSSVFGATSSTGFCSLNIISCDSSSLCKSSAIYTESQFLDGDSSTNLIVCNTFGDDFFCTTIPAINLTYYYINSGNFDGEHPLLYCGDSSTTTCVEKKASTNGYYMSDNGIFITSDPYNIETIGHLIHCSNSKTCIKSLDLANKGYYVNAGVNITNKPLILFDPETSTIYETSPTSKDSIYLDSSSFITSSYTNLIYCSSINNCTTFKSKDGYYYNSGYIDEDSDVIIECDKTGCEIDPNIQTCTSDESVSLKPGNYCFRKEVGSGKDLNFVVNEFIINSENIDTTNQNITYTNGSNINYRYVRVSNGNFPGITNEVSTLFEIKSNSITRVNTDGIFIINSKNEKVDTINGFINLGSSFTTIYTCSTSTQLCSLSSSCKDGTYLYDEGNHRGYQCADDFISPINEAGYYIDSSYIVDKNFTPAIMKCTDNGNCERYIPKNSYFLNAGSDKAYHPLIYCSDNNCTTKEVSMGYYRAEFGHSGVIYCSSNSFCGISPLRYNYYINSGVDKNIKPIIVCNDGINCNTKQAYLGYYLVKEYSNLLIDCDNTSLCQLKTATIGYYYNSANNYNSDNGETIIKCYISTYGSNTICNTEKRNKGFYLSGSSNNILINCIGNKCQSITVNNGIFRAATNSKTSEKGVSSKSRDQYNDEDGNTIEKEIINDEEGEEERDDLLEYIYHIGRIAEEENEKDIDDSNNDDNIYEYYSENENSNDILMEINNNNSMIDDINEENNNDSDNDFDYNYDDNLDNPDINSVNLKRDMEDMNKNLELSNRATSNEASYTLIICNDGSCNELTSEELNLIPICTYNNDVCYLDNSRISTIQNVRITSVVAGEYCTDASRSTIYFATETIVEYNNVISGVLSTSKSSTKNCIKASAQYSNNLFTVGNNIYRVNEGYITQVFDTGYYFIDIIKNSLVYGMEIKDYNDINVLLYKCDGASCRIMDKPSSTTYYTDVSKRIIKYSLEDDKYLFVNDKQENICTFSYNTCTPKYDIMENDFCITAEGNLVVARETIKAKETGQCFSSNSINKNVLAYSHSSTLYLLNSNAAKQVTMSGYFFAENVNYYSADYRSFNTTRAGITLYGCIENNCKIYEPKPNIYYFDVLTNYLIEKTKDNIWISPYSLGYINVSVNPEETYIYSYTISENKELLLTKVNKDGYYYTIDQKMYQCDTQSTKSCKEIEDTAYILTNTNELYYCIVDSEGEDTECFKKTCALGQTYYIQDNYYKCTIGSYFELIRQKTCDYNEVLVINFPLIYIDSFPTSIYKTISNIAKNNQYLPTEKESRTSLESVQGVFTNCTIDDYDSSIINYDQICMANHVKLNQDKEPDICSIQLLGYTFCVVDDGDNPNKCNPSSAFTQKNISLWNIINRKNNNN</sequence>
<accession>A0A1Y1XJ67</accession>
<dbReference type="OrthoDB" id="2146882at2759"/>
<dbReference type="Proteomes" id="UP000193944">
    <property type="component" value="Unassembled WGS sequence"/>
</dbReference>